<protein>
    <submittedName>
        <fullName evidence="1">Uncharacterized protein</fullName>
    </submittedName>
</protein>
<dbReference type="AlphaFoldDB" id="A0AAN7WUH9"/>
<reference evidence="1 2" key="1">
    <citation type="journal article" date="2023" name="Genes (Basel)">
        <title>Chromosome-Level Genome Assembly and Circadian Gene Repertoire of the Patagonia Blennie Eleginops maclovinus-The Closest Ancestral Proxy of Antarctic Cryonotothenioids.</title>
        <authorList>
            <person name="Cheng C.C."/>
            <person name="Rivera-Colon A.G."/>
            <person name="Minhas B.F."/>
            <person name="Wilson L."/>
            <person name="Rayamajhi N."/>
            <person name="Vargas-Chacoff L."/>
            <person name="Catchen J.M."/>
        </authorList>
    </citation>
    <scope>NUCLEOTIDE SEQUENCE [LARGE SCALE GENOMIC DNA]</scope>
    <source>
        <strain evidence="1">JMC-PN-2008</strain>
    </source>
</reference>
<dbReference type="Proteomes" id="UP001346869">
    <property type="component" value="Unassembled WGS sequence"/>
</dbReference>
<accession>A0AAN7WUH9</accession>
<reference evidence="1 2" key="2">
    <citation type="journal article" date="2023" name="Mol. Biol. Evol.">
        <title>Genomics of Secondarily Temperate Adaptation in the Only Non-Antarctic Icefish.</title>
        <authorList>
            <person name="Rivera-Colon A.G."/>
            <person name="Rayamajhi N."/>
            <person name="Minhas B.F."/>
            <person name="Madrigal G."/>
            <person name="Bilyk K.T."/>
            <person name="Yoon V."/>
            <person name="Hune M."/>
            <person name="Gregory S."/>
            <person name="Cheng C.H.C."/>
            <person name="Catchen J.M."/>
        </authorList>
    </citation>
    <scope>NUCLEOTIDE SEQUENCE [LARGE SCALE GENOMIC DNA]</scope>
    <source>
        <strain evidence="1">JMC-PN-2008</strain>
    </source>
</reference>
<keyword evidence="2" id="KW-1185">Reference proteome</keyword>
<organism evidence="1 2">
    <name type="scientific">Eleginops maclovinus</name>
    <name type="common">Patagonian blennie</name>
    <name type="synonym">Eleginus maclovinus</name>
    <dbReference type="NCBI Taxonomy" id="56733"/>
    <lineage>
        <taxon>Eukaryota</taxon>
        <taxon>Metazoa</taxon>
        <taxon>Chordata</taxon>
        <taxon>Craniata</taxon>
        <taxon>Vertebrata</taxon>
        <taxon>Euteleostomi</taxon>
        <taxon>Actinopterygii</taxon>
        <taxon>Neopterygii</taxon>
        <taxon>Teleostei</taxon>
        <taxon>Neoteleostei</taxon>
        <taxon>Acanthomorphata</taxon>
        <taxon>Eupercaria</taxon>
        <taxon>Perciformes</taxon>
        <taxon>Notothenioidei</taxon>
        <taxon>Eleginopidae</taxon>
        <taxon>Eleginops</taxon>
    </lineage>
</organism>
<gene>
    <name evidence="1" type="ORF">PBY51_014036</name>
</gene>
<sequence length="76" mass="8495">MSSSLPESGFIKESSSIGCLQYTPPPPLAVQSEAAAARQSCQCDAALRNRAEPPAFILPPRLRKLPRWIWRQMEKK</sequence>
<comment type="caution">
    <text evidence="1">The sequence shown here is derived from an EMBL/GenBank/DDBJ whole genome shotgun (WGS) entry which is preliminary data.</text>
</comment>
<proteinExistence type="predicted"/>
<dbReference type="EMBL" id="JAUZQC010000023">
    <property type="protein sequence ID" value="KAK5849725.1"/>
    <property type="molecule type" value="Genomic_DNA"/>
</dbReference>
<evidence type="ECO:0000313" key="2">
    <source>
        <dbReference type="Proteomes" id="UP001346869"/>
    </source>
</evidence>
<name>A0AAN7WUH9_ELEMC</name>
<evidence type="ECO:0000313" key="1">
    <source>
        <dbReference type="EMBL" id="KAK5849725.1"/>
    </source>
</evidence>